<dbReference type="SUPFAM" id="SSF54637">
    <property type="entry name" value="Thioesterase/thiol ester dehydrase-isomerase"/>
    <property type="match status" value="1"/>
</dbReference>
<name>A0ABT0E5I8_9GAMM</name>
<accession>A0ABT0E5I8</accession>
<sequence length="179" mass="20850">MRHNAAVTQTVPAENTWPIAKVPVEYDLTEWRELPFELAERTYTHSIETYLKDSNAYANTYFARYFEWQGVCREAWFFKCVSPDMLQDKGVFITKAAHNDYVQETFPFQTIRGQVNTALVKKASFYILFRFSNAETGELVSGGYQQIVFADHERRIARLPEEVLATVRRYEVPLSVMRG</sequence>
<keyword evidence="2" id="KW-1185">Reference proteome</keyword>
<reference evidence="1" key="1">
    <citation type="submission" date="2022-04" db="EMBL/GenBank/DDBJ databases">
        <title>Alcanivorax sp. CY1518 draft genome sequence.</title>
        <authorList>
            <person name="Zhao G."/>
            <person name="An M."/>
        </authorList>
    </citation>
    <scope>NUCLEOTIDE SEQUENCE</scope>
    <source>
        <strain evidence="1">CY1518</strain>
    </source>
</reference>
<dbReference type="InterPro" id="IPR029069">
    <property type="entry name" value="HotDog_dom_sf"/>
</dbReference>
<organism evidence="1 2">
    <name type="scientific">Alcanivorax quisquiliarum</name>
    <dbReference type="NCBI Taxonomy" id="2933565"/>
    <lineage>
        <taxon>Bacteria</taxon>
        <taxon>Pseudomonadati</taxon>
        <taxon>Pseudomonadota</taxon>
        <taxon>Gammaproteobacteria</taxon>
        <taxon>Oceanospirillales</taxon>
        <taxon>Alcanivoracaceae</taxon>
        <taxon>Alcanivorax</taxon>
    </lineage>
</organism>
<evidence type="ECO:0000313" key="1">
    <source>
        <dbReference type="EMBL" id="MCK0536907.1"/>
    </source>
</evidence>
<evidence type="ECO:0000313" key="2">
    <source>
        <dbReference type="Proteomes" id="UP001165524"/>
    </source>
</evidence>
<dbReference type="Gene3D" id="3.10.129.10">
    <property type="entry name" value="Hotdog Thioesterase"/>
    <property type="match status" value="1"/>
</dbReference>
<gene>
    <name evidence="1" type="ORF">MU846_04225</name>
</gene>
<protein>
    <submittedName>
        <fullName evidence="1">Thioesterase family protein</fullName>
    </submittedName>
</protein>
<dbReference type="EMBL" id="JALKII010000002">
    <property type="protein sequence ID" value="MCK0536907.1"/>
    <property type="molecule type" value="Genomic_DNA"/>
</dbReference>
<dbReference type="CDD" id="cd00586">
    <property type="entry name" value="4HBT"/>
    <property type="match status" value="1"/>
</dbReference>
<proteinExistence type="predicted"/>
<dbReference type="Proteomes" id="UP001165524">
    <property type="component" value="Unassembled WGS sequence"/>
</dbReference>
<dbReference type="RefSeq" id="WP_246948768.1">
    <property type="nucleotide sequence ID" value="NZ_JALKII010000002.1"/>
</dbReference>
<comment type="caution">
    <text evidence="1">The sequence shown here is derived from an EMBL/GenBank/DDBJ whole genome shotgun (WGS) entry which is preliminary data.</text>
</comment>
<dbReference type="Pfam" id="PF13279">
    <property type="entry name" value="4HBT_2"/>
    <property type="match status" value="1"/>
</dbReference>